<dbReference type="GO" id="GO:0005524">
    <property type="term" value="F:ATP binding"/>
    <property type="evidence" value="ECO:0007669"/>
    <property type="project" value="UniProtKB-UniRule"/>
</dbReference>
<dbReference type="InterPro" id="IPR008271">
    <property type="entry name" value="Ser/Thr_kinase_AS"/>
</dbReference>
<dbReference type="PANTHER" id="PTHR24351">
    <property type="entry name" value="RIBOSOMAL PROTEIN S6 KINASE"/>
    <property type="match status" value="1"/>
</dbReference>
<evidence type="ECO:0000313" key="19">
    <source>
        <dbReference type="EMBL" id="KAL3873250.1"/>
    </source>
</evidence>
<evidence type="ECO:0000256" key="14">
    <source>
        <dbReference type="PIRSR" id="PIRSR000606-51"/>
    </source>
</evidence>
<evidence type="ECO:0000313" key="20">
    <source>
        <dbReference type="Proteomes" id="UP001634394"/>
    </source>
</evidence>
<sequence>MASTAPPDASLSDPETVTHELHDVNMQGRDCVTVKDFALLKVLGTGAYGKVFLVRKIGGADDGKLYAMKVLKKAAIVQKTKTTEHTKTERQVLEAIRQSPFLVTLHYAFQTDAKLHLILDYVNGGELFTHLNQREYFQESEVRIYIGEIVLALEILHKLGIIYRDIKLENILLDSSGHIVLTDFGLSKEFLPTDENHRAYSFCGTIEYMAPEVVEGSHSGHDFAVDWWSLGVLTYELLTGASPFTVDGESNSQSDISRRILKAKPPMPKRFSSEVKDFILSLLTKEPHRRLGARGAYEVKKHPFYKGLNWDDLANKKIPAPFVPKIKHELDVSNFAEEFTSMSATDSPAVIPNNGEKLFRGYSYIAPSIIFSENTISSDMLKKSTDMQPDNAQLLYASHFKSSQFFQLYELDLKGPPLGDGSFSICRKCRRRATNKVYAVKIISRRVDANREIKSLALCQNHPNIVTLIDVIHDEIHTYLVLEYLQGGELLERIKKKKSFNEPEASKIMWQLVQAVDFMHSKGVVHRDLKPENILFANESEDSLIKIVDFGFARIKPGNATLSTPCFSLPYAAPEVLKQTIPNKDNGGYDESCDLWSLGVILYTMLSGKVPFQVHSQGDTAAIIMQEIKSGHFEFSGPEWETVSEPAKKLIRGFLTVEPKKRLTMMQLKQNEWLQGGCAHCNAPLRTPNVLVSSSNMLYMQLSATMNAFHRATREGFILQDVNKAPLARRRKQRKTSSDGRSGSSDSNNSSGSHGSTSALTMTVTQPIPVEYPPKKRSNSNNSLNSSTSSASQSSMHSTGFVPQKTTPVKTDNDSSLDSSSHLFGNGVEVVAQQAVMVEDNDSASELDDIVDTELFSNSRGVKRKHSVEVVDDFDDEDGNDEDDDNGESSYSGFEDECVVIDDDVGDDDDDDDENSNRSQQPSKKHSLPTETIVIDD</sequence>
<evidence type="ECO:0000259" key="17">
    <source>
        <dbReference type="PROSITE" id="PS50011"/>
    </source>
</evidence>
<feature type="active site" description="Proton acceptor" evidence="13">
    <location>
        <position position="165"/>
    </location>
</feature>
<dbReference type="FunFam" id="1.10.510.10:FF:000109">
    <property type="entry name" value="Ribosomal protein S6 kinase"/>
    <property type="match status" value="1"/>
</dbReference>
<keyword evidence="20" id="KW-1185">Reference proteome</keyword>
<dbReference type="InterPro" id="IPR017892">
    <property type="entry name" value="Pkinase_C"/>
</dbReference>
<evidence type="ECO:0000256" key="15">
    <source>
        <dbReference type="PROSITE-ProRule" id="PRU10141"/>
    </source>
</evidence>
<evidence type="ECO:0000256" key="1">
    <source>
        <dbReference type="ARBA" id="ARBA00001946"/>
    </source>
</evidence>
<evidence type="ECO:0000256" key="16">
    <source>
        <dbReference type="SAM" id="MobiDB-lite"/>
    </source>
</evidence>
<feature type="domain" description="Protein kinase" evidence="17">
    <location>
        <begin position="412"/>
        <end position="674"/>
    </location>
</feature>
<evidence type="ECO:0000256" key="6">
    <source>
        <dbReference type="ARBA" id="ARBA00022679"/>
    </source>
</evidence>
<dbReference type="Proteomes" id="UP001634394">
    <property type="component" value="Unassembled WGS sequence"/>
</dbReference>
<keyword evidence="8 14" id="KW-0547">Nucleotide-binding</keyword>
<dbReference type="EC" id="2.7.11.1" evidence="3"/>
<dbReference type="SMART" id="SM00133">
    <property type="entry name" value="S_TK_X"/>
    <property type="match status" value="1"/>
</dbReference>
<keyword evidence="4" id="KW-0723">Serine/threonine-protein kinase</keyword>
<dbReference type="EMBL" id="JBJQND010000006">
    <property type="protein sequence ID" value="KAL3873250.1"/>
    <property type="molecule type" value="Genomic_DNA"/>
</dbReference>
<comment type="similarity">
    <text evidence="2">Belongs to the protein kinase superfamily. AGC Ser/Thr protein kinase family. S6 kinase subfamily.</text>
</comment>
<dbReference type="InterPro" id="IPR016239">
    <property type="entry name" value="Ribosomal_S6_kinase_II"/>
</dbReference>
<feature type="domain" description="AGC-kinase C-terminal" evidence="18">
    <location>
        <begin position="306"/>
        <end position="374"/>
    </location>
</feature>
<dbReference type="PROSITE" id="PS00108">
    <property type="entry name" value="PROTEIN_KINASE_ST"/>
    <property type="match status" value="2"/>
</dbReference>
<evidence type="ECO:0000256" key="12">
    <source>
        <dbReference type="ARBA" id="ARBA00048679"/>
    </source>
</evidence>
<keyword evidence="10 14" id="KW-0067">ATP-binding</keyword>
<dbReference type="PROSITE" id="PS51285">
    <property type="entry name" value="AGC_KINASE_CTER"/>
    <property type="match status" value="1"/>
</dbReference>
<comment type="catalytic activity">
    <reaction evidence="12">
        <text>L-seryl-[protein] + ATP = O-phospho-L-seryl-[protein] + ADP + H(+)</text>
        <dbReference type="Rhea" id="RHEA:17989"/>
        <dbReference type="Rhea" id="RHEA-COMP:9863"/>
        <dbReference type="Rhea" id="RHEA-COMP:11604"/>
        <dbReference type="ChEBI" id="CHEBI:15378"/>
        <dbReference type="ChEBI" id="CHEBI:29999"/>
        <dbReference type="ChEBI" id="CHEBI:30616"/>
        <dbReference type="ChEBI" id="CHEBI:83421"/>
        <dbReference type="ChEBI" id="CHEBI:456216"/>
        <dbReference type="EC" id="2.7.11.1"/>
    </reaction>
</comment>
<feature type="compositionally biased region" description="Low complexity" evidence="16">
    <location>
        <begin position="739"/>
        <end position="758"/>
    </location>
</feature>
<feature type="region of interest" description="Disordered" evidence="16">
    <location>
        <begin position="723"/>
        <end position="822"/>
    </location>
</feature>
<feature type="binding site" evidence="14 15">
    <location>
        <position position="441"/>
    </location>
    <ligand>
        <name>ATP</name>
        <dbReference type="ChEBI" id="CHEBI:30616"/>
    </ligand>
</feature>
<evidence type="ECO:0000256" key="5">
    <source>
        <dbReference type="ARBA" id="ARBA00022553"/>
    </source>
</evidence>
<evidence type="ECO:0000256" key="10">
    <source>
        <dbReference type="ARBA" id="ARBA00022840"/>
    </source>
</evidence>
<dbReference type="CDD" id="cd05583">
    <property type="entry name" value="STKc_MSK_N"/>
    <property type="match status" value="1"/>
</dbReference>
<evidence type="ECO:0000256" key="7">
    <source>
        <dbReference type="ARBA" id="ARBA00022737"/>
    </source>
</evidence>
<dbReference type="SMART" id="SM00220">
    <property type="entry name" value="S_TKc"/>
    <property type="match status" value="2"/>
</dbReference>
<feature type="compositionally biased region" description="Acidic residues" evidence="16">
    <location>
        <begin position="871"/>
        <end position="887"/>
    </location>
</feature>
<dbReference type="FunFam" id="3.30.200.20:FF:000686">
    <property type="entry name" value="Ribosomal protein S6 kinase"/>
    <property type="match status" value="1"/>
</dbReference>
<evidence type="ECO:0000259" key="18">
    <source>
        <dbReference type="PROSITE" id="PS51285"/>
    </source>
</evidence>
<keyword evidence="5" id="KW-0597">Phosphoprotein</keyword>
<comment type="caution">
    <text evidence="19">The sequence shown here is derived from an EMBL/GenBank/DDBJ whole genome shotgun (WGS) entry which is preliminary data.</text>
</comment>
<organism evidence="19 20">
    <name type="scientific">Sinanodonta woodiana</name>
    <name type="common">Chinese pond mussel</name>
    <name type="synonym">Anodonta woodiana</name>
    <dbReference type="NCBI Taxonomy" id="1069815"/>
    <lineage>
        <taxon>Eukaryota</taxon>
        <taxon>Metazoa</taxon>
        <taxon>Spiralia</taxon>
        <taxon>Lophotrochozoa</taxon>
        <taxon>Mollusca</taxon>
        <taxon>Bivalvia</taxon>
        <taxon>Autobranchia</taxon>
        <taxon>Heteroconchia</taxon>
        <taxon>Palaeoheterodonta</taxon>
        <taxon>Unionida</taxon>
        <taxon>Unionoidea</taxon>
        <taxon>Unionidae</taxon>
        <taxon>Unioninae</taxon>
        <taxon>Sinanodonta</taxon>
    </lineage>
</organism>
<proteinExistence type="inferred from homology"/>
<evidence type="ECO:0000256" key="11">
    <source>
        <dbReference type="ARBA" id="ARBA00047899"/>
    </source>
</evidence>
<dbReference type="PIRSF" id="PIRSF000606">
    <property type="entry name" value="Ribsml_S6_kin_2"/>
    <property type="match status" value="1"/>
</dbReference>
<dbReference type="InterPro" id="IPR000961">
    <property type="entry name" value="AGC-kinase_C"/>
</dbReference>
<dbReference type="AlphaFoldDB" id="A0ABD3WL52"/>
<dbReference type="InterPro" id="IPR000719">
    <property type="entry name" value="Prot_kinase_dom"/>
</dbReference>
<dbReference type="CDD" id="cd14092">
    <property type="entry name" value="STKc_MSK_C"/>
    <property type="match status" value="1"/>
</dbReference>
<feature type="domain" description="Protein kinase" evidence="17">
    <location>
        <begin position="37"/>
        <end position="305"/>
    </location>
</feature>
<feature type="binding site" evidence="14">
    <location>
        <begin position="418"/>
        <end position="426"/>
    </location>
    <ligand>
        <name>ATP</name>
        <dbReference type="ChEBI" id="CHEBI:30616"/>
    </ligand>
</feature>
<protein>
    <recommendedName>
        <fullName evidence="3">non-specific serine/threonine protein kinase</fullName>
        <ecNumber evidence="3">2.7.11.1</ecNumber>
    </recommendedName>
</protein>
<dbReference type="SUPFAM" id="SSF56112">
    <property type="entry name" value="Protein kinase-like (PK-like)"/>
    <property type="match status" value="2"/>
</dbReference>
<evidence type="ECO:0000256" key="2">
    <source>
        <dbReference type="ARBA" id="ARBA00009804"/>
    </source>
</evidence>
<dbReference type="Gene3D" id="1.10.510.10">
    <property type="entry name" value="Transferase(Phosphotransferase) domain 1"/>
    <property type="match status" value="2"/>
</dbReference>
<comment type="cofactor">
    <cofactor evidence="1">
        <name>Mg(2+)</name>
        <dbReference type="ChEBI" id="CHEBI:18420"/>
    </cofactor>
</comment>
<dbReference type="Gene3D" id="3.30.200.20">
    <property type="entry name" value="Phosphorylase Kinase, domain 1"/>
    <property type="match status" value="2"/>
</dbReference>
<evidence type="ECO:0000256" key="8">
    <source>
        <dbReference type="ARBA" id="ARBA00022741"/>
    </source>
</evidence>
<dbReference type="FunFam" id="1.10.510.10:FF:000157">
    <property type="entry name" value="Ribosomal protein S6 kinase"/>
    <property type="match status" value="1"/>
</dbReference>
<evidence type="ECO:0000256" key="9">
    <source>
        <dbReference type="ARBA" id="ARBA00022777"/>
    </source>
</evidence>
<dbReference type="Pfam" id="PF00433">
    <property type="entry name" value="Pkinase_C"/>
    <property type="match status" value="1"/>
</dbReference>
<feature type="binding site" evidence="14">
    <location>
        <begin position="43"/>
        <end position="51"/>
    </location>
    <ligand>
        <name>ATP</name>
        <dbReference type="ChEBI" id="CHEBI:30616"/>
    </ligand>
</feature>
<dbReference type="PROSITE" id="PS50011">
    <property type="entry name" value="PROTEIN_KINASE_DOM"/>
    <property type="match status" value="2"/>
</dbReference>
<dbReference type="PROSITE" id="PS00107">
    <property type="entry name" value="PROTEIN_KINASE_ATP"/>
    <property type="match status" value="2"/>
</dbReference>
<feature type="compositionally biased region" description="Low complexity" evidence="16">
    <location>
        <begin position="779"/>
        <end position="798"/>
    </location>
</feature>
<gene>
    <name evidence="19" type="ORF">ACJMK2_036389</name>
</gene>
<feature type="region of interest" description="Disordered" evidence="16">
    <location>
        <begin position="871"/>
        <end position="937"/>
    </location>
</feature>
<accession>A0ABD3WL52</accession>
<feature type="active site" description="Proton acceptor" evidence="13">
    <location>
        <position position="528"/>
    </location>
</feature>
<evidence type="ECO:0000256" key="13">
    <source>
        <dbReference type="PIRSR" id="PIRSR000606-50"/>
    </source>
</evidence>
<feature type="compositionally biased region" description="Acidic residues" evidence="16">
    <location>
        <begin position="894"/>
        <end position="914"/>
    </location>
</feature>
<keyword evidence="6" id="KW-0808">Transferase</keyword>
<comment type="catalytic activity">
    <reaction evidence="11">
        <text>L-threonyl-[protein] + ATP = O-phospho-L-threonyl-[protein] + ADP + H(+)</text>
        <dbReference type="Rhea" id="RHEA:46608"/>
        <dbReference type="Rhea" id="RHEA-COMP:11060"/>
        <dbReference type="Rhea" id="RHEA-COMP:11605"/>
        <dbReference type="ChEBI" id="CHEBI:15378"/>
        <dbReference type="ChEBI" id="CHEBI:30013"/>
        <dbReference type="ChEBI" id="CHEBI:30616"/>
        <dbReference type="ChEBI" id="CHEBI:61977"/>
        <dbReference type="ChEBI" id="CHEBI:456216"/>
        <dbReference type="EC" id="2.7.11.1"/>
    </reaction>
</comment>
<evidence type="ECO:0000256" key="3">
    <source>
        <dbReference type="ARBA" id="ARBA00012513"/>
    </source>
</evidence>
<dbReference type="Pfam" id="PF00069">
    <property type="entry name" value="Pkinase"/>
    <property type="match status" value="2"/>
</dbReference>
<evidence type="ECO:0000256" key="4">
    <source>
        <dbReference type="ARBA" id="ARBA00022527"/>
    </source>
</evidence>
<dbReference type="InterPro" id="IPR011009">
    <property type="entry name" value="Kinase-like_dom_sf"/>
</dbReference>
<name>A0ABD3WL52_SINWO</name>
<dbReference type="GO" id="GO:0004674">
    <property type="term" value="F:protein serine/threonine kinase activity"/>
    <property type="evidence" value="ECO:0007669"/>
    <property type="project" value="UniProtKB-KW"/>
</dbReference>
<keyword evidence="9" id="KW-0418">Kinase</keyword>
<keyword evidence="7" id="KW-0677">Repeat</keyword>
<reference evidence="19 20" key="1">
    <citation type="submission" date="2024-11" db="EMBL/GenBank/DDBJ databases">
        <title>Chromosome-level genome assembly of the freshwater bivalve Anodonta woodiana.</title>
        <authorList>
            <person name="Chen X."/>
        </authorList>
    </citation>
    <scope>NUCLEOTIDE SEQUENCE [LARGE SCALE GENOMIC DNA]</scope>
    <source>
        <strain evidence="19">MN2024</strain>
        <tissue evidence="19">Gills</tissue>
    </source>
</reference>
<dbReference type="InterPro" id="IPR017441">
    <property type="entry name" value="Protein_kinase_ATP_BS"/>
</dbReference>
<feature type="binding site" evidence="14 15">
    <location>
        <position position="69"/>
    </location>
    <ligand>
        <name>ATP</name>
        <dbReference type="ChEBI" id="CHEBI:30616"/>
    </ligand>
</feature>